<gene>
    <name evidence="2" type="ORF">A3J54_00330</name>
</gene>
<sequence>MDEEIKKEESDAEHKKTEKLTFMEKVFACFSLFVFLFIFYVTLDANKYEAQVRAMEGEGRVGVNPTSERLDFGDLSRGTAAVRTVTVTNDTFIPFFVSVVRVGAISNLMDVEPNNFILRKDTEERIEFTTYMPASAEVDHMYTGRVFVFKIPVPFL</sequence>
<keyword evidence="1" id="KW-1133">Transmembrane helix</keyword>
<dbReference type="AlphaFoldDB" id="A0A1G2G4S4"/>
<evidence type="ECO:0000313" key="2">
    <source>
        <dbReference type="EMBL" id="OGZ44858.1"/>
    </source>
</evidence>
<dbReference type="STRING" id="1802117.A3J54_00330"/>
<proteinExistence type="predicted"/>
<keyword evidence="1" id="KW-0472">Membrane</keyword>
<organism evidence="2 3">
    <name type="scientific">Candidatus Ryanbacteria bacterium RIFCSPHIGHO2_02_FULL_45_13b</name>
    <dbReference type="NCBI Taxonomy" id="1802117"/>
    <lineage>
        <taxon>Bacteria</taxon>
        <taxon>Candidatus Ryaniibacteriota</taxon>
    </lineage>
</organism>
<feature type="transmembrane region" description="Helical" evidence="1">
    <location>
        <begin position="26"/>
        <end position="43"/>
    </location>
</feature>
<reference evidence="2 3" key="1">
    <citation type="journal article" date="2016" name="Nat. Commun.">
        <title>Thousands of microbial genomes shed light on interconnected biogeochemical processes in an aquifer system.</title>
        <authorList>
            <person name="Anantharaman K."/>
            <person name="Brown C.T."/>
            <person name="Hug L.A."/>
            <person name="Sharon I."/>
            <person name="Castelle C.J."/>
            <person name="Probst A.J."/>
            <person name="Thomas B.C."/>
            <person name="Singh A."/>
            <person name="Wilkins M.J."/>
            <person name="Karaoz U."/>
            <person name="Brodie E.L."/>
            <person name="Williams K.H."/>
            <person name="Hubbard S.S."/>
            <person name="Banfield J.F."/>
        </authorList>
    </citation>
    <scope>NUCLEOTIDE SEQUENCE [LARGE SCALE GENOMIC DNA]</scope>
</reference>
<evidence type="ECO:0008006" key="4">
    <source>
        <dbReference type="Google" id="ProtNLM"/>
    </source>
</evidence>
<dbReference type="Proteomes" id="UP000176576">
    <property type="component" value="Unassembled WGS sequence"/>
</dbReference>
<name>A0A1G2G4S4_9BACT</name>
<dbReference type="EMBL" id="MHNN01000026">
    <property type="protein sequence ID" value="OGZ44858.1"/>
    <property type="molecule type" value="Genomic_DNA"/>
</dbReference>
<protein>
    <recommendedName>
        <fullName evidence="4">MSP domain-containing protein</fullName>
    </recommendedName>
</protein>
<keyword evidence="1" id="KW-0812">Transmembrane</keyword>
<accession>A0A1G2G4S4</accession>
<evidence type="ECO:0000313" key="3">
    <source>
        <dbReference type="Proteomes" id="UP000176576"/>
    </source>
</evidence>
<comment type="caution">
    <text evidence="2">The sequence shown here is derived from an EMBL/GenBank/DDBJ whole genome shotgun (WGS) entry which is preliminary data.</text>
</comment>
<evidence type="ECO:0000256" key="1">
    <source>
        <dbReference type="SAM" id="Phobius"/>
    </source>
</evidence>